<evidence type="ECO:0000256" key="10">
    <source>
        <dbReference type="ARBA" id="ARBA00044906"/>
    </source>
</evidence>
<evidence type="ECO:0000256" key="3">
    <source>
        <dbReference type="ARBA" id="ARBA00006324"/>
    </source>
</evidence>
<keyword evidence="8" id="KW-0704">Schiff base</keyword>
<dbReference type="GO" id="GO:0005737">
    <property type="term" value="C:cytoplasm"/>
    <property type="evidence" value="ECO:0007669"/>
    <property type="project" value="UniProtKB-SubCell"/>
</dbReference>
<evidence type="ECO:0000256" key="13">
    <source>
        <dbReference type="PIRSR" id="PIRSR001365-2"/>
    </source>
</evidence>
<evidence type="ECO:0000256" key="4">
    <source>
        <dbReference type="ARBA" id="ARBA00011881"/>
    </source>
</evidence>
<dbReference type="Proteomes" id="UP001634394">
    <property type="component" value="Unassembled WGS sequence"/>
</dbReference>
<accession>A0ABD3VHQ0</accession>
<dbReference type="EMBL" id="JBJQND010000012">
    <property type="protein sequence ID" value="KAL3860077.1"/>
    <property type="molecule type" value="Genomic_DNA"/>
</dbReference>
<evidence type="ECO:0000256" key="2">
    <source>
        <dbReference type="ARBA" id="ARBA00004878"/>
    </source>
</evidence>
<keyword evidence="15" id="KW-1185">Reference proteome</keyword>
<organism evidence="14 15">
    <name type="scientific">Sinanodonta woodiana</name>
    <name type="common">Chinese pond mussel</name>
    <name type="synonym">Anodonta woodiana</name>
    <dbReference type="NCBI Taxonomy" id="1069815"/>
    <lineage>
        <taxon>Eukaryota</taxon>
        <taxon>Metazoa</taxon>
        <taxon>Spiralia</taxon>
        <taxon>Lophotrochozoa</taxon>
        <taxon>Mollusca</taxon>
        <taxon>Bivalvia</taxon>
        <taxon>Autobranchia</taxon>
        <taxon>Heteroconchia</taxon>
        <taxon>Palaeoheterodonta</taxon>
        <taxon>Unionida</taxon>
        <taxon>Unionoidea</taxon>
        <taxon>Unionidae</taxon>
        <taxon>Unioninae</taxon>
        <taxon>Sinanodonta</taxon>
    </lineage>
</organism>
<dbReference type="PANTHER" id="PTHR12128:SF21">
    <property type="entry name" value="N-ACETYLNEURAMINATE LYASE"/>
    <property type="match status" value="1"/>
</dbReference>
<dbReference type="Pfam" id="PF00701">
    <property type="entry name" value="DHDPS"/>
    <property type="match status" value="1"/>
</dbReference>
<keyword evidence="9" id="KW-0119">Carbohydrate metabolism</keyword>
<dbReference type="InterPro" id="IPR013785">
    <property type="entry name" value="Aldolase_TIM"/>
</dbReference>
<evidence type="ECO:0000256" key="1">
    <source>
        <dbReference type="ARBA" id="ARBA00004496"/>
    </source>
</evidence>
<dbReference type="InterPro" id="IPR002220">
    <property type="entry name" value="DapA-like"/>
</dbReference>
<dbReference type="GO" id="GO:0008747">
    <property type="term" value="F:N-acetylneuraminate lyase activity"/>
    <property type="evidence" value="ECO:0007669"/>
    <property type="project" value="UniProtKB-EC"/>
</dbReference>
<evidence type="ECO:0000313" key="14">
    <source>
        <dbReference type="EMBL" id="KAL3860077.1"/>
    </source>
</evidence>
<comment type="caution">
    <text evidence="14">The sequence shown here is derived from an EMBL/GenBank/DDBJ whole genome shotgun (WGS) entry which is preliminary data.</text>
</comment>
<comment type="catalytic activity">
    <reaction evidence="10">
        <text>aceneuramate = aldehydo-N-acetyl-D-mannosamine + pyruvate</text>
        <dbReference type="Rhea" id="RHEA:23296"/>
        <dbReference type="ChEBI" id="CHEBI:15361"/>
        <dbReference type="ChEBI" id="CHEBI:17122"/>
        <dbReference type="ChEBI" id="CHEBI:173083"/>
        <dbReference type="EC" id="4.1.3.3"/>
    </reaction>
</comment>
<feature type="active site" description="Schiff-base intermediate with substrate" evidence="12">
    <location>
        <position position="118"/>
    </location>
</feature>
<evidence type="ECO:0000256" key="5">
    <source>
        <dbReference type="ARBA" id="ARBA00012911"/>
    </source>
</evidence>
<comment type="pathway">
    <text evidence="2">Amino-sugar metabolism; N-acetylneuraminate degradation.</text>
</comment>
<gene>
    <name evidence="14" type="ORF">ACJMK2_010245</name>
</gene>
<evidence type="ECO:0000256" key="6">
    <source>
        <dbReference type="ARBA" id="ARBA00022490"/>
    </source>
</evidence>
<comment type="subunit">
    <text evidence="4">Homotetramer.</text>
</comment>
<evidence type="ECO:0000313" key="15">
    <source>
        <dbReference type="Proteomes" id="UP001634394"/>
    </source>
</evidence>
<dbReference type="Gene3D" id="3.20.20.70">
    <property type="entry name" value="Aldolase class I"/>
    <property type="match status" value="1"/>
</dbReference>
<comment type="similarity">
    <text evidence="3">Belongs to the DapA family. NanA subfamily.</text>
</comment>
<comment type="subcellular location">
    <subcellularLocation>
        <location evidence="1">Cytoplasm</location>
    </subcellularLocation>
</comment>
<feature type="active site" description="Proton donor/acceptor" evidence="12">
    <location>
        <position position="88"/>
    </location>
</feature>
<evidence type="ECO:0000256" key="9">
    <source>
        <dbReference type="ARBA" id="ARBA00023277"/>
    </source>
</evidence>
<evidence type="ECO:0000256" key="7">
    <source>
        <dbReference type="ARBA" id="ARBA00023239"/>
    </source>
</evidence>
<feature type="binding site" evidence="13">
    <location>
        <position position="165"/>
    </location>
    <ligand>
        <name>pyruvate</name>
        <dbReference type="ChEBI" id="CHEBI:15361"/>
    </ligand>
</feature>
<evidence type="ECO:0000256" key="11">
    <source>
        <dbReference type="PIRNR" id="PIRNR001365"/>
    </source>
</evidence>
<reference evidence="14 15" key="1">
    <citation type="submission" date="2024-11" db="EMBL/GenBank/DDBJ databases">
        <title>Chromosome-level genome assembly of the freshwater bivalve Anodonta woodiana.</title>
        <authorList>
            <person name="Chen X."/>
        </authorList>
    </citation>
    <scope>NUCLEOTIDE SEQUENCE [LARGE SCALE GENOMIC DNA]</scope>
    <source>
        <strain evidence="14">MN2024</strain>
        <tissue evidence="14">Gills</tissue>
    </source>
</reference>
<dbReference type="PANTHER" id="PTHR12128">
    <property type="entry name" value="DIHYDRODIPICOLINATE SYNTHASE"/>
    <property type="match status" value="1"/>
</dbReference>
<protein>
    <recommendedName>
        <fullName evidence="5">N-acetylneuraminate lyase</fullName>
        <ecNumber evidence="5">4.1.3.3</ecNumber>
    </recommendedName>
</protein>
<keyword evidence="7 11" id="KW-0456">Lyase</keyword>
<evidence type="ECO:0000256" key="8">
    <source>
        <dbReference type="ARBA" id="ARBA00023270"/>
    </source>
</evidence>
<dbReference type="SUPFAM" id="SSF51569">
    <property type="entry name" value="Aldolase"/>
    <property type="match status" value="1"/>
</dbReference>
<dbReference type="PIRSF" id="PIRSF001365">
    <property type="entry name" value="DHDPS"/>
    <property type="match status" value="1"/>
</dbReference>
<dbReference type="AlphaFoldDB" id="A0ABD3VHQ0"/>
<name>A0ABD3VHQ0_SINWO</name>
<sequence length="262" mass="29029">MSLTLEERKQVVEKWIEVGKNRLKTIVVHVGALNLPDSLELVHHAVGAGADAIATVPSLFFKPTSIDSLLEYCKTIAAAAPELPFYYYHLPSVTGVELNMEDFMGAAVREIPSLVGIKFSSKDLVDMIGILNIPAPHRADGKLNVMFGCDEQLMAAMTLGADGSVGSTCNFMAAVYLRMFRHINDLNLVEARKEQHKSQKVCRIIYRYGSLWGNNVAALKYLMPMVGPNLGPPRPPMRKATPAEFNQFKSEISDLGFFDWLK</sequence>
<dbReference type="EC" id="4.1.3.3" evidence="5"/>
<proteinExistence type="inferred from homology"/>
<keyword evidence="6" id="KW-0963">Cytoplasm</keyword>
<dbReference type="SMART" id="SM01130">
    <property type="entry name" value="DHDPS"/>
    <property type="match status" value="1"/>
</dbReference>
<evidence type="ECO:0000256" key="12">
    <source>
        <dbReference type="PIRSR" id="PIRSR001365-1"/>
    </source>
</evidence>